<protein>
    <recommendedName>
        <fullName evidence="1">Retrotransposon Copia-like N-terminal domain-containing protein</fullName>
    </recommendedName>
</protein>
<evidence type="ECO:0000313" key="3">
    <source>
        <dbReference type="RefSeq" id="XP_021850810.1"/>
    </source>
</evidence>
<evidence type="ECO:0000259" key="1">
    <source>
        <dbReference type="Pfam" id="PF14244"/>
    </source>
</evidence>
<dbReference type="InterPro" id="IPR029472">
    <property type="entry name" value="Copia-like_N"/>
</dbReference>
<dbReference type="OrthoDB" id="5544992at2759"/>
<dbReference type="KEGG" id="soe:110790335"/>
<gene>
    <name evidence="3" type="primary">LOC110790335</name>
</gene>
<evidence type="ECO:0000313" key="2">
    <source>
        <dbReference type="Proteomes" id="UP000813463"/>
    </source>
</evidence>
<proteinExistence type="predicted"/>
<dbReference type="RefSeq" id="XP_021850810.1">
    <property type="nucleotide sequence ID" value="XM_021995118.1"/>
</dbReference>
<sequence length="145" mass="16476">MTTPNLAPNQDPASPFYLHPTDNTASQLVSIKFKGEGYGDWRRSMMISMSSKNKLGFVDGTIAKPDPTHDTYQAWMRCNDMMISWLLYNLDGSISKSVLYFHTAREIWLDLEDRFGFVSGPQPFSLEQQAVEISQGNHNVAEFFT</sequence>
<dbReference type="GeneID" id="110790335"/>
<accession>A0A9R0JXK3</accession>
<dbReference type="AlphaFoldDB" id="A0A9R0JXK3"/>
<reference evidence="3" key="2">
    <citation type="submission" date="2025-08" db="UniProtKB">
        <authorList>
            <consortium name="RefSeq"/>
        </authorList>
    </citation>
    <scope>IDENTIFICATION</scope>
    <source>
        <tissue evidence="3">Leaf</tissue>
    </source>
</reference>
<feature type="domain" description="Retrotransposon Copia-like N-terminal" evidence="1">
    <location>
        <begin position="19"/>
        <end position="66"/>
    </location>
</feature>
<keyword evidence="2" id="KW-1185">Reference proteome</keyword>
<reference evidence="2" key="1">
    <citation type="journal article" date="2021" name="Nat. Commun.">
        <title>Genomic analyses provide insights into spinach domestication and the genetic basis of agronomic traits.</title>
        <authorList>
            <person name="Cai X."/>
            <person name="Sun X."/>
            <person name="Xu C."/>
            <person name="Sun H."/>
            <person name="Wang X."/>
            <person name="Ge C."/>
            <person name="Zhang Z."/>
            <person name="Wang Q."/>
            <person name="Fei Z."/>
            <person name="Jiao C."/>
            <person name="Wang Q."/>
        </authorList>
    </citation>
    <scope>NUCLEOTIDE SEQUENCE [LARGE SCALE GENOMIC DNA]</scope>
    <source>
        <strain evidence="2">cv. Varoflay</strain>
    </source>
</reference>
<dbReference type="Pfam" id="PF14244">
    <property type="entry name" value="Retrotran_gag_3"/>
    <property type="match status" value="1"/>
</dbReference>
<dbReference type="PANTHER" id="PTHR37610:SF6">
    <property type="entry name" value="GAG-POLYPEPTIDE OF LTR COPIA-TYPE-RELATED"/>
    <property type="match status" value="1"/>
</dbReference>
<name>A0A9R0JXK3_SPIOL</name>
<dbReference type="Proteomes" id="UP000813463">
    <property type="component" value="Chromosome 3"/>
</dbReference>
<dbReference type="PANTHER" id="PTHR37610">
    <property type="entry name" value="CCHC-TYPE DOMAIN-CONTAINING PROTEIN"/>
    <property type="match status" value="1"/>
</dbReference>
<organism evidence="2 3">
    <name type="scientific">Spinacia oleracea</name>
    <name type="common">Spinach</name>
    <dbReference type="NCBI Taxonomy" id="3562"/>
    <lineage>
        <taxon>Eukaryota</taxon>
        <taxon>Viridiplantae</taxon>
        <taxon>Streptophyta</taxon>
        <taxon>Embryophyta</taxon>
        <taxon>Tracheophyta</taxon>
        <taxon>Spermatophyta</taxon>
        <taxon>Magnoliopsida</taxon>
        <taxon>eudicotyledons</taxon>
        <taxon>Gunneridae</taxon>
        <taxon>Pentapetalae</taxon>
        <taxon>Caryophyllales</taxon>
        <taxon>Chenopodiaceae</taxon>
        <taxon>Chenopodioideae</taxon>
        <taxon>Anserineae</taxon>
        <taxon>Spinacia</taxon>
    </lineage>
</organism>